<feature type="domain" description="K Homology" evidence="9">
    <location>
        <begin position="239"/>
        <end position="302"/>
    </location>
</feature>
<keyword evidence="4 7" id="KW-0694">RNA-binding</keyword>
<protein>
    <recommendedName>
        <fullName evidence="7">Transcription termination/antitermination protein NusA</fullName>
    </recommendedName>
</protein>
<dbReference type="PANTHER" id="PTHR22648:SF0">
    <property type="entry name" value="TRANSCRIPTION TERMINATION_ANTITERMINATION PROTEIN NUSA"/>
    <property type="match status" value="1"/>
</dbReference>
<evidence type="ECO:0000256" key="7">
    <source>
        <dbReference type="HAMAP-Rule" id="MF_00945"/>
    </source>
</evidence>
<dbReference type="InterPro" id="IPR030842">
    <property type="entry name" value="TF_NusA_bacterial"/>
</dbReference>
<dbReference type="InterPro" id="IPR013735">
    <property type="entry name" value="TF_NusA_N"/>
</dbReference>
<comment type="caution">
    <text evidence="10">The sequence shown here is derived from an EMBL/GenBank/DDBJ whole genome shotgun (WGS) entry which is preliminary data.</text>
</comment>
<evidence type="ECO:0000256" key="2">
    <source>
        <dbReference type="ARBA" id="ARBA00022490"/>
    </source>
</evidence>
<dbReference type="PATRIC" id="fig|1618581.3.peg.484"/>
<dbReference type="InterPro" id="IPR004087">
    <property type="entry name" value="KH_dom"/>
</dbReference>
<dbReference type="Proteomes" id="UP000034329">
    <property type="component" value="Unassembled WGS sequence"/>
</dbReference>
<dbReference type="FunFam" id="3.30.300.20:FF:000002">
    <property type="entry name" value="Transcription termination/antitermination protein NusA"/>
    <property type="match status" value="1"/>
</dbReference>
<keyword evidence="2 7" id="KW-0963">Cytoplasm</keyword>
<dbReference type="SUPFAM" id="SSF69705">
    <property type="entry name" value="Transcription factor NusA, N-terminal domain"/>
    <property type="match status" value="1"/>
</dbReference>
<reference evidence="10 11" key="1">
    <citation type="journal article" date="2015" name="Nature">
        <title>rRNA introns, odd ribosomes, and small enigmatic genomes across a large radiation of phyla.</title>
        <authorList>
            <person name="Brown C.T."/>
            <person name="Hug L.A."/>
            <person name="Thomas B.C."/>
            <person name="Sharon I."/>
            <person name="Castelle C.J."/>
            <person name="Singh A."/>
            <person name="Wilkins M.J."/>
            <person name="Williams K.H."/>
            <person name="Banfield J.F."/>
        </authorList>
    </citation>
    <scope>NUCLEOTIDE SEQUENCE [LARGE SCALE GENOMIC DNA]</scope>
</reference>
<evidence type="ECO:0000313" key="11">
    <source>
        <dbReference type="Proteomes" id="UP000034329"/>
    </source>
</evidence>
<proteinExistence type="inferred from homology"/>
<keyword evidence="3 7" id="KW-0889">Transcription antitermination</keyword>
<comment type="function">
    <text evidence="7">Participates in both transcription termination and antitermination.</text>
</comment>
<dbReference type="EMBL" id="LCLA01000029">
    <property type="protein sequence ID" value="KKU09837.1"/>
    <property type="molecule type" value="Genomic_DNA"/>
</dbReference>
<dbReference type="InterPro" id="IPR036555">
    <property type="entry name" value="NusA_N_sf"/>
</dbReference>
<evidence type="ECO:0000256" key="8">
    <source>
        <dbReference type="SAM" id="MobiDB-lite"/>
    </source>
</evidence>
<evidence type="ECO:0000256" key="4">
    <source>
        <dbReference type="ARBA" id="ARBA00022884"/>
    </source>
</evidence>
<evidence type="ECO:0000256" key="3">
    <source>
        <dbReference type="ARBA" id="ARBA00022814"/>
    </source>
</evidence>
<dbReference type="GO" id="GO:0006353">
    <property type="term" value="P:DNA-templated transcription termination"/>
    <property type="evidence" value="ECO:0007669"/>
    <property type="project" value="UniProtKB-UniRule"/>
</dbReference>
<dbReference type="GO" id="GO:0003723">
    <property type="term" value="F:RNA binding"/>
    <property type="evidence" value="ECO:0007669"/>
    <property type="project" value="UniProtKB-UniRule"/>
</dbReference>
<dbReference type="HAMAP" id="MF_00945_B">
    <property type="entry name" value="NusA_B"/>
    <property type="match status" value="1"/>
</dbReference>
<dbReference type="AlphaFoldDB" id="A0A0G1MP03"/>
<dbReference type="InterPro" id="IPR012340">
    <property type="entry name" value="NA-bd_OB-fold"/>
</dbReference>
<feature type="compositionally biased region" description="Basic and acidic residues" evidence="8">
    <location>
        <begin position="417"/>
        <end position="430"/>
    </location>
</feature>
<dbReference type="InterPro" id="IPR015946">
    <property type="entry name" value="KH_dom-like_a/b"/>
</dbReference>
<evidence type="ECO:0000313" key="10">
    <source>
        <dbReference type="EMBL" id="KKU09837.1"/>
    </source>
</evidence>
<dbReference type="Pfam" id="PF13184">
    <property type="entry name" value="KH_NusA_1st"/>
    <property type="match status" value="1"/>
</dbReference>
<dbReference type="SUPFAM" id="SSF54814">
    <property type="entry name" value="Prokaryotic type KH domain (KH-domain type II)"/>
    <property type="match status" value="2"/>
</dbReference>
<dbReference type="PROSITE" id="PS50084">
    <property type="entry name" value="KH_TYPE_1"/>
    <property type="match status" value="1"/>
</dbReference>
<feature type="domain" description="K Homology" evidence="9">
    <location>
        <begin position="310"/>
        <end position="439"/>
    </location>
</feature>
<dbReference type="InterPro" id="IPR025249">
    <property type="entry name" value="TF_NusA_KH_1st"/>
</dbReference>
<dbReference type="PANTHER" id="PTHR22648">
    <property type="entry name" value="TRANSCRIPTION TERMINATION FACTOR NUSA"/>
    <property type="match status" value="1"/>
</dbReference>
<accession>A0A0G1MP03</accession>
<organism evidence="10 11">
    <name type="scientific">Candidatus Woesebacteria bacterium GW2011_GWB1_45_5</name>
    <dbReference type="NCBI Taxonomy" id="1618581"/>
    <lineage>
        <taxon>Bacteria</taxon>
        <taxon>Candidatus Woeseibacteriota</taxon>
    </lineage>
</organism>
<feature type="region of interest" description="Disordered" evidence="8">
    <location>
        <begin position="349"/>
        <end position="439"/>
    </location>
</feature>
<dbReference type="GO" id="GO:0003700">
    <property type="term" value="F:DNA-binding transcription factor activity"/>
    <property type="evidence" value="ECO:0007669"/>
    <property type="project" value="InterPro"/>
</dbReference>
<comment type="subcellular location">
    <subcellularLocation>
        <location evidence="7">Cytoplasm</location>
    </subcellularLocation>
</comment>
<dbReference type="CDD" id="cd04455">
    <property type="entry name" value="S1_NusA"/>
    <property type="match status" value="1"/>
</dbReference>
<dbReference type="Pfam" id="PF26594">
    <property type="entry name" value="KH_NusA_2nd"/>
    <property type="match status" value="1"/>
</dbReference>
<sequence length="439" mass="49154">MPAFFYNEVKFRYRYMNTPRTEFAQALKAIAQERGLDPGVILETIKQAIIAAYRRDAKENGEDVDAFEYDAIIDPVSGETRVFAWPLVAEDATEKQKEKAKKEKKDVTPPGFGRIAAQTAKQVIHQKIREAEKGAIMGEFEEKVGSLVSGLILRFDGPNVRVDLGRTEAMMLAEDRIPNERLNLNQRLSFLIKSIIETPRGREIILSRAAPEFVQKLFAREVPEVASNSVEIKTIAREPGVRTKIAVFSSQPGVDPVGSCVGQKGVRVQAVTNEIGGERVDVISWSEDVAKLIESSLSPAENLSVTLDEKKKVARVLAPEDQLSMAIGKDGQNVRLTAKLTGYRIEVEGNGEAPQVEEKEEERETPKEKTEKKTKEKVEEKPKEAKEAKKEKKEEEMVPEGKPVEEKTEEVASEPVEELKVKEPEIKEEAKVEEEEKSE</sequence>
<dbReference type="InterPro" id="IPR058582">
    <property type="entry name" value="KH_NusA_2nd"/>
</dbReference>
<evidence type="ECO:0000256" key="6">
    <source>
        <dbReference type="ARBA" id="ARBA00023163"/>
    </source>
</evidence>
<name>A0A0G1MP03_9BACT</name>
<dbReference type="CDD" id="cd22529">
    <property type="entry name" value="KH-II_NusA_rpt2"/>
    <property type="match status" value="1"/>
</dbReference>
<dbReference type="GO" id="GO:0005829">
    <property type="term" value="C:cytosol"/>
    <property type="evidence" value="ECO:0007669"/>
    <property type="project" value="TreeGrafter"/>
</dbReference>
<keyword evidence="6 7" id="KW-0804">Transcription</keyword>
<gene>
    <name evidence="7" type="primary">nusA</name>
    <name evidence="10" type="ORF">UX13_C0029G0005</name>
</gene>
<dbReference type="NCBIfam" id="TIGR01953">
    <property type="entry name" value="NusA"/>
    <property type="match status" value="1"/>
</dbReference>
<evidence type="ECO:0000256" key="5">
    <source>
        <dbReference type="ARBA" id="ARBA00023015"/>
    </source>
</evidence>
<evidence type="ECO:0000256" key="1">
    <source>
        <dbReference type="ARBA" id="ARBA00022472"/>
    </source>
</evidence>
<dbReference type="SUPFAM" id="SSF50249">
    <property type="entry name" value="Nucleic acid-binding proteins"/>
    <property type="match status" value="1"/>
</dbReference>
<comment type="subunit">
    <text evidence="7">Monomer. Binds directly to the core enzyme of the DNA-dependent RNA polymerase and to nascent RNA.</text>
</comment>
<keyword evidence="5 7" id="KW-0805">Transcription regulation</keyword>
<keyword evidence="1 7" id="KW-0806">Transcription termination</keyword>
<dbReference type="SMART" id="SM00322">
    <property type="entry name" value="KH"/>
    <property type="match status" value="2"/>
</dbReference>
<comment type="similarity">
    <text evidence="7">Belongs to the NusA family.</text>
</comment>
<dbReference type="InterPro" id="IPR010213">
    <property type="entry name" value="TF_NusA"/>
</dbReference>
<dbReference type="Gene3D" id="3.30.300.20">
    <property type="match status" value="2"/>
</dbReference>
<dbReference type="CDD" id="cd02134">
    <property type="entry name" value="KH-II_NusA_rpt1"/>
    <property type="match status" value="1"/>
</dbReference>
<dbReference type="Pfam" id="PF08529">
    <property type="entry name" value="NusA_N"/>
    <property type="match status" value="1"/>
</dbReference>
<dbReference type="InterPro" id="IPR009019">
    <property type="entry name" value="KH_sf_prok-type"/>
</dbReference>
<evidence type="ECO:0000259" key="9">
    <source>
        <dbReference type="SMART" id="SM00322"/>
    </source>
</evidence>
<dbReference type="Gene3D" id="2.40.50.140">
    <property type="entry name" value="Nucleic acid-binding proteins"/>
    <property type="match status" value="1"/>
</dbReference>
<dbReference type="Gene3D" id="3.30.1480.10">
    <property type="entry name" value="NusA, N-terminal domain"/>
    <property type="match status" value="1"/>
</dbReference>
<dbReference type="GO" id="GO:0031564">
    <property type="term" value="P:transcription antitermination"/>
    <property type="evidence" value="ECO:0007669"/>
    <property type="project" value="UniProtKB-UniRule"/>
</dbReference>
<feature type="compositionally biased region" description="Basic and acidic residues" evidence="8">
    <location>
        <begin position="362"/>
        <end position="396"/>
    </location>
</feature>